<name>A0A1H9MAY0_9GAMM</name>
<proteinExistence type="predicted"/>
<organism evidence="1 2">
    <name type="scientific">Rosenbergiella nectarea</name>
    <dbReference type="NCBI Taxonomy" id="988801"/>
    <lineage>
        <taxon>Bacteria</taxon>
        <taxon>Pseudomonadati</taxon>
        <taxon>Pseudomonadota</taxon>
        <taxon>Gammaproteobacteria</taxon>
        <taxon>Enterobacterales</taxon>
        <taxon>Erwiniaceae</taxon>
        <taxon>Rosenbergiella</taxon>
    </lineage>
</organism>
<sequence length="243" mass="27013">MTIHSDAQASSSSAVTPIVISRMVAIVGCDGSGKSTITADLIKEMQKIRPTERRYLGLISGEDGDKIKKLPIIGVWLERRLAKKSEKTQSMRSEAPPLWAAFIMYALSCWRSSNFHKAKALAESGVLVIADRYPQAEISGFHYDGPGLGVERVKGWLLKEMAKSEVVIYEKLANYQPELIIRLDIDVETAFARKPDHSYQELSDKISVMRQLTYNGANILDLDSRKPYEEVLASVIAAVKAVK</sequence>
<keyword evidence="1" id="KW-0808">Transferase</keyword>
<accession>A0A1H9MAY0</accession>
<dbReference type="STRING" id="988801.SAMN05216522_11443"/>
<protein>
    <submittedName>
        <fullName evidence="1">Thymidylate kinase</fullName>
    </submittedName>
</protein>
<dbReference type="GO" id="GO:0016301">
    <property type="term" value="F:kinase activity"/>
    <property type="evidence" value="ECO:0007669"/>
    <property type="project" value="UniProtKB-KW"/>
</dbReference>
<keyword evidence="1" id="KW-0418">Kinase</keyword>
<dbReference type="EMBL" id="FOGC01000014">
    <property type="protein sequence ID" value="SER20792.1"/>
    <property type="molecule type" value="Genomic_DNA"/>
</dbReference>
<evidence type="ECO:0000313" key="2">
    <source>
        <dbReference type="Proteomes" id="UP000242515"/>
    </source>
</evidence>
<dbReference type="InterPro" id="IPR027417">
    <property type="entry name" value="P-loop_NTPase"/>
</dbReference>
<dbReference type="AlphaFoldDB" id="A0A1H9MAY0"/>
<keyword evidence="2" id="KW-1185">Reference proteome</keyword>
<dbReference type="SUPFAM" id="SSF52540">
    <property type="entry name" value="P-loop containing nucleoside triphosphate hydrolases"/>
    <property type="match status" value="1"/>
</dbReference>
<dbReference type="Gene3D" id="3.40.50.300">
    <property type="entry name" value="P-loop containing nucleotide triphosphate hydrolases"/>
    <property type="match status" value="1"/>
</dbReference>
<dbReference type="Proteomes" id="UP000242515">
    <property type="component" value="Unassembled WGS sequence"/>
</dbReference>
<reference evidence="2" key="1">
    <citation type="submission" date="2016-10" db="EMBL/GenBank/DDBJ databases">
        <authorList>
            <person name="Varghese N."/>
            <person name="Submissions S."/>
        </authorList>
    </citation>
    <scope>NUCLEOTIDE SEQUENCE [LARGE SCALE GENOMIC DNA]</scope>
    <source>
        <strain evidence="2">8N4</strain>
    </source>
</reference>
<gene>
    <name evidence="1" type="ORF">SAMN05216522_11443</name>
</gene>
<dbReference type="RefSeq" id="WP_230527519.1">
    <property type="nucleotide sequence ID" value="NZ_FOGC01000014.1"/>
</dbReference>
<evidence type="ECO:0000313" key="1">
    <source>
        <dbReference type="EMBL" id="SER20792.1"/>
    </source>
</evidence>